<accession>A0ACA9Q679</accession>
<name>A0ACA9Q679_9GLOM</name>
<feature type="non-terminal residue" evidence="1">
    <location>
        <position position="209"/>
    </location>
</feature>
<keyword evidence="2" id="KW-1185">Reference proteome</keyword>
<proteinExistence type="predicted"/>
<evidence type="ECO:0000313" key="1">
    <source>
        <dbReference type="EMBL" id="CAG8739453.1"/>
    </source>
</evidence>
<dbReference type="EMBL" id="CAJVPW010037242">
    <property type="protein sequence ID" value="CAG8739453.1"/>
    <property type="molecule type" value="Genomic_DNA"/>
</dbReference>
<comment type="caution">
    <text evidence="1">The sequence shown here is derived from an EMBL/GenBank/DDBJ whole genome shotgun (WGS) entry which is preliminary data.</text>
</comment>
<feature type="non-terminal residue" evidence="1">
    <location>
        <position position="1"/>
    </location>
</feature>
<dbReference type="Proteomes" id="UP000789366">
    <property type="component" value="Unassembled WGS sequence"/>
</dbReference>
<gene>
    <name evidence="1" type="ORF">SPELUC_LOCUS13679</name>
</gene>
<protein>
    <submittedName>
        <fullName evidence="1">987_t:CDS:1</fullName>
    </submittedName>
</protein>
<sequence>GPKPDYKRARNWERERVYGSIYLHQPTFVDGNLSGTVNNGTIGTVNGIVSGSSKREVQVPDNQDNDKVPKQTRNDDYFPNLYDMRFYEDININEDIYIDEIHLSQETTNAPANIMNVSNILNDPEIEKSITSMSPSPYYKQPQFITNNEYIDIKEKKAKIKSSLNYGIINLNDSRIMNILGPSVKVYFEAEMKKYKLQRSVSKEALETL</sequence>
<evidence type="ECO:0000313" key="2">
    <source>
        <dbReference type="Proteomes" id="UP000789366"/>
    </source>
</evidence>
<organism evidence="1 2">
    <name type="scientific">Cetraspora pellucida</name>
    <dbReference type="NCBI Taxonomy" id="1433469"/>
    <lineage>
        <taxon>Eukaryota</taxon>
        <taxon>Fungi</taxon>
        <taxon>Fungi incertae sedis</taxon>
        <taxon>Mucoromycota</taxon>
        <taxon>Glomeromycotina</taxon>
        <taxon>Glomeromycetes</taxon>
        <taxon>Diversisporales</taxon>
        <taxon>Gigasporaceae</taxon>
        <taxon>Cetraspora</taxon>
    </lineage>
</organism>
<reference evidence="1" key="1">
    <citation type="submission" date="2021-06" db="EMBL/GenBank/DDBJ databases">
        <authorList>
            <person name="Kallberg Y."/>
            <person name="Tangrot J."/>
            <person name="Rosling A."/>
        </authorList>
    </citation>
    <scope>NUCLEOTIDE SEQUENCE</scope>
    <source>
        <strain evidence="1">28 12/20/2015</strain>
    </source>
</reference>